<evidence type="ECO:0000256" key="7">
    <source>
        <dbReference type="RuleBase" id="RU003355"/>
    </source>
</evidence>
<dbReference type="Pfam" id="PF00082">
    <property type="entry name" value="Peptidase_S8"/>
    <property type="match status" value="1"/>
</dbReference>
<evidence type="ECO:0000256" key="4">
    <source>
        <dbReference type="ARBA" id="ARBA00022801"/>
    </source>
</evidence>
<comment type="caution">
    <text evidence="11">The sequence shown here is derived from an EMBL/GenBank/DDBJ whole genome shotgun (WGS) entry which is preliminary data.</text>
</comment>
<feature type="signal peptide" evidence="8">
    <location>
        <begin position="1"/>
        <end position="18"/>
    </location>
</feature>
<comment type="similarity">
    <text evidence="1 6 7">Belongs to the peptidase S8 family.</text>
</comment>
<keyword evidence="2 7" id="KW-0645">Protease</keyword>
<keyword evidence="4 7" id="KW-0378">Hydrolase</keyword>
<dbReference type="PROSITE" id="PS00138">
    <property type="entry name" value="SUBTILASE_SER"/>
    <property type="match status" value="1"/>
</dbReference>
<feature type="chain" id="PRO_5042036602" evidence="8">
    <location>
        <begin position="19"/>
        <end position="882"/>
    </location>
</feature>
<dbReference type="CDD" id="cd07489">
    <property type="entry name" value="Peptidases_S8_5"/>
    <property type="match status" value="1"/>
</dbReference>
<dbReference type="InterPro" id="IPR023827">
    <property type="entry name" value="Peptidase_S8_Asp-AS"/>
</dbReference>
<dbReference type="PRINTS" id="PR00723">
    <property type="entry name" value="SUBTILISIN"/>
</dbReference>
<evidence type="ECO:0000256" key="8">
    <source>
        <dbReference type="SAM" id="SignalP"/>
    </source>
</evidence>
<dbReference type="InterPro" id="IPR036852">
    <property type="entry name" value="Peptidase_S8/S53_dom_sf"/>
</dbReference>
<dbReference type="PROSITE" id="PS00136">
    <property type="entry name" value="SUBTILASE_ASP"/>
    <property type="match status" value="1"/>
</dbReference>
<keyword evidence="3 8" id="KW-0732">Signal</keyword>
<dbReference type="InterPro" id="IPR023828">
    <property type="entry name" value="Peptidase_S8_Ser-AS"/>
</dbReference>
<dbReference type="InterPro" id="IPR050131">
    <property type="entry name" value="Peptidase_S8_subtilisin-like"/>
</dbReference>
<dbReference type="PANTHER" id="PTHR43806">
    <property type="entry name" value="PEPTIDASE S8"/>
    <property type="match status" value="1"/>
</dbReference>
<keyword evidence="12" id="KW-1185">Reference proteome</keyword>
<evidence type="ECO:0000256" key="6">
    <source>
        <dbReference type="PROSITE-ProRule" id="PRU01240"/>
    </source>
</evidence>
<sequence>MKSGKALLALILCSSAFALAPIPTAQQAKDASNYVPNAFILELSNGDAVSKRTLVSRHEEIYAAMRTRGIAFDIGEEYNTPNIFIGAAIRLSSSNDVTKLSEIPGVKAIRPIVKVYAPEHYLSLRPVSSTVVKDPKASDIPDTYSTHVMTGVDKVHAQGNFGQGIKIGIIDTGIDYNHPLLCDHADDEGSSCFGPGNKVIGGYDFVGDAFNGEDTPSPDHNPLDECNGPRDVCIIAASPDNTMGISGVAYNASLASYRIFGCIGYTSDDIISAALIMAYNQGMNILTLSLGGANGWTTGTASVVASRIAAQGRVVTTGLDGAWYASDPGAGIGVIPVASVDNIVSPIQNMTVEGVNHDPIPYFMATPLHGVNGSMPIYATSTNFSQPDDAGTCMFTQKLANVAAKGAKVAVIYNSDTGAFAAISVGGYTAVLISAADGKFLVEQFAAGVNITLNFPQGGAAFAVANPDGGLISSFSTIGPTFDMYPGVALAAPGGNILSTLPIKLGSYALESGTSMSCPFAAGAAALVLKAIGTTPAAGEAVMRILQTTAAGVAGSHTDGAPLKSVAQQGAGLIQVDRAIAMQTIVSPGQIALNDTEHFKANHTISITNTGNKTVAYKIRHVPAGTVGTIDASTHDVDTTPALIPGAATVTFSASTITLHAQQTHHITATFSPPDGLNTTLPVYSGFIEVTAANETLKVTYLGVAATLRETPVLDTSSEFFGIPLPALITAQGRPQGGPTNYTFQGEDFPFFLFRMVFGTALLRIDLVDKDEQLTPSIPLPSRRGIAPTPFTWWWTESTAGTFSKIKTIGPIGEMDYVARSTNDPFGGYSSFGFQGTFANATRINDGQYRALLRALKVNGNRNNEEDFESWMSPQFGVVTPA</sequence>
<dbReference type="InterPro" id="IPR000209">
    <property type="entry name" value="Peptidase_S8/S53_dom"/>
</dbReference>
<gene>
    <name evidence="11" type="ORF">B0H16DRAFT_1851130</name>
</gene>
<dbReference type="InterPro" id="IPR034187">
    <property type="entry name" value="Peptidases_S8_5"/>
</dbReference>
<evidence type="ECO:0000256" key="1">
    <source>
        <dbReference type="ARBA" id="ARBA00011073"/>
    </source>
</evidence>
<evidence type="ECO:0000256" key="2">
    <source>
        <dbReference type="ARBA" id="ARBA00022670"/>
    </source>
</evidence>
<evidence type="ECO:0000313" key="12">
    <source>
        <dbReference type="Proteomes" id="UP001215598"/>
    </source>
</evidence>
<reference evidence="11" key="1">
    <citation type="submission" date="2023-03" db="EMBL/GenBank/DDBJ databases">
        <title>Massive genome expansion in bonnet fungi (Mycena s.s.) driven by repeated elements and novel gene families across ecological guilds.</title>
        <authorList>
            <consortium name="Lawrence Berkeley National Laboratory"/>
            <person name="Harder C.B."/>
            <person name="Miyauchi S."/>
            <person name="Viragh M."/>
            <person name="Kuo A."/>
            <person name="Thoen E."/>
            <person name="Andreopoulos B."/>
            <person name="Lu D."/>
            <person name="Skrede I."/>
            <person name="Drula E."/>
            <person name="Henrissat B."/>
            <person name="Morin E."/>
            <person name="Kohler A."/>
            <person name="Barry K."/>
            <person name="LaButti K."/>
            <person name="Morin E."/>
            <person name="Salamov A."/>
            <person name="Lipzen A."/>
            <person name="Mereny Z."/>
            <person name="Hegedus B."/>
            <person name="Baldrian P."/>
            <person name="Stursova M."/>
            <person name="Weitz H."/>
            <person name="Taylor A."/>
            <person name="Grigoriev I.V."/>
            <person name="Nagy L.G."/>
            <person name="Martin F."/>
            <person name="Kauserud H."/>
        </authorList>
    </citation>
    <scope>NUCLEOTIDE SEQUENCE</scope>
    <source>
        <strain evidence="11">CBHHK182m</strain>
    </source>
</reference>
<dbReference type="InterPro" id="IPR010435">
    <property type="entry name" value="C5a/SBT2-like_Fn3"/>
</dbReference>
<dbReference type="GO" id="GO:0004252">
    <property type="term" value="F:serine-type endopeptidase activity"/>
    <property type="evidence" value="ECO:0007669"/>
    <property type="project" value="InterPro"/>
</dbReference>
<protein>
    <submittedName>
        <fullName evidence="11">Pyrolysin</fullName>
    </submittedName>
</protein>
<name>A0AAD7N5X1_9AGAR</name>
<feature type="domain" description="C5a peptidase/Subtilisin-like protease SBT2-like Fn3-like" evidence="10">
    <location>
        <begin position="591"/>
        <end position="699"/>
    </location>
</feature>
<dbReference type="AlphaFoldDB" id="A0AAD7N5X1"/>
<dbReference type="Gene3D" id="3.50.30.30">
    <property type="match status" value="1"/>
</dbReference>
<organism evidence="11 12">
    <name type="scientific">Mycena metata</name>
    <dbReference type="NCBI Taxonomy" id="1033252"/>
    <lineage>
        <taxon>Eukaryota</taxon>
        <taxon>Fungi</taxon>
        <taxon>Dikarya</taxon>
        <taxon>Basidiomycota</taxon>
        <taxon>Agaricomycotina</taxon>
        <taxon>Agaricomycetes</taxon>
        <taxon>Agaricomycetidae</taxon>
        <taxon>Agaricales</taxon>
        <taxon>Marasmiineae</taxon>
        <taxon>Mycenaceae</taxon>
        <taxon>Mycena</taxon>
    </lineage>
</organism>
<dbReference type="PANTHER" id="PTHR43806:SF66">
    <property type="entry name" value="SERIN ENDOPEPTIDASE"/>
    <property type="match status" value="1"/>
</dbReference>
<keyword evidence="5 7" id="KW-0720">Serine protease</keyword>
<dbReference type="GO" id="GO:0006508">
    <property type="term" value="P:proteolysis"/>
    <property type="evidence" value="ECO:0007669"/>
    <property type="project" value="UniProtKB-KW"/>
</dbReference>
<dbReference type="GO" id="GO:0005615">
    <property type="term" value="C:extracellular space"/>
    <property type="evidence" value="ECO:0007669"/>
    <property type="project" value="TreeGrafter"/>
</dbReference>
<dbReference type="EMBL" id="JARKIB010000077">
    <property type="protein sequence ID" value="KAJ7747220.1"/>
    <property type="molecule type" value="Genomic_DNA"/>
</dbReference>
<proteinExistence type="inferred from homology"/>
<dbReference type="SUPFAM" id="SSF52743">
    <property type="entry name" value="Subtilisin-like"/>
    <property type="match status" value="1"/>
</dbReference>
<accession>A0AAD7N5X1</accession>
<feature type="domain" description="Peptidase S8/S53" evidence="9">
    <location>
        <begin position="162"/>
        <end position="572"/>
    </location>
</feature>
<evidence type="ECO:0000259" key="10">
    <source>
        <dbReference type="Pfam" id="PF06280"/>
    </source>
</evidence>
<dbReference type="Proteomes" id="UP001215598">
    <property type="component" value="Unassembled WGS sequence"/>
</dbReference>
<evidence type="ECO:0000256" key="5">
    <source>
        <dbReference type="ARBA" id="ARBA00022825"/>
    </source>
</evidence>
<dbReference type="PROSITE" id="PS51892">
    <property type="entry name" value="SUBTILASE"/>
    <property type="match status" value="1"/>
</dbReference>
<dbReference type="Pfam" id="PF06280">
    <property type="entry name" value="fn3_5"/>
    <property type="match status" value="1"/>
</dbReference>
<evidence type="ECO:0000256" key="3">
    <source>
        <dbReference type="ARBA" id="ARBA00022729"/>
    </source>
</evidence>
<dbReference type="Gene3D" id="3.40.50.200">
    <property type="entry name" value="Peptidase S8/S53 domain"/>
    <property type="match status" value="1"/>
</dbReference>
<dbReference type="GO" id="GO:0016020">
    <property type="term" value="C:membrane"/>
    <property type="evidence" value="ECO:0007669"/>
    <property type="project" value="InterPro"/>
</dbReference>
<comment type="caution">
    <text evidence="6">Lacks conserved residue(s) required for the propagation of feature annotation.</text>
</comment>
<dbReference type="InterPro" id="IPR015500">
    <property type="entry name" value="Peptidase_S8_subtilisin-rel"/>
</dbReference>
<evidence type="ECO:0000313" key="11">
    <source>
        <dbReference type="EMBL" id="KAJ7747220.1"/>
    </source>
</evidence>
<evidence type="ECO:0000259" key="9">
    <source>
        <dbReference type="Pfam" id="PF00082"/>
    </source>
</evidence>